<dbReference type="UniPathway" id="UPA00196"/>
<gene>
    <name evidence="4" type="ORF">NEMVEDRAFT_v1g157870</name>
</gene>
<keyword evidence="3" id="KW-0472">Membrane</keyword>
<evidence type="ECO:0000313" key="5">
    <source>
        <dbReference type="Proteomes" id="UP000001593"/>
    </source>
</evidence>
<evidence type="ECO:0000256" key="2">
    <source>
        <dbReference type="ARBA" id="ARBA00012176"/>
    </source>
</evidence>
<dbReference type="InterPro" id="IPR003737">
    <property type="entry name" value="GlcNAc_PI_deacetylase-related"/>
</dbReference>
<dbReference type="AlphaFoldDB" id="A7RFB9"/>
<protein>
    <recommendedName>
        <fullName evidence="2">N-acetylglucosaminylphosphatidylinositol deacetylase</fullName>
        <ecNumber evidence="2">3.5.1.89</ecNumber>
    </recommendedName>
</protein>
<dbReference type="Proteomes" id="UP000001593">
    <property type="component" value="Unassembled WGS sequence"/>
</dbReference>
<dbReference type="OMA" id="YVLESVN"/>
<accession>A7RFB9</accession>
<dbReference type="Gene3D" id="3.40.50.10320">
    <property type="entry name" value="LmbE-like"/>
    <property type="match status" value="1"/>
</dbReference>
<dbReference type="GO" id="GO:0005783">
    <property type="term" value="C:endoplasmic reticulum"/>
    <property type="evidence" value="ECO:0000318"/>
    <property type="project" value="GO_Central"/>
</dbReference>
<feature type="transmembrane region" description="Helical" evidence="3">
    <location>
        <begin position="6"/>
        <end position="29"/>
    </location>
</feature>
<keyword evidence="5" id="KW-1185">Reference proteome</keyword>
<organism evidence="4 5">
    <name type="scientific">Nematostella vectensis</name>
    <name type="common">Starlet sea anemone</name>
    <dbReference type="NCBI Taxonomy" id="45351"/>
    <lineage>
        <taxon>Eukaryota</taxon>
        <taxon>Metazoa</taxon>
        <taxon>Cnidaria</taxon>
        <taxon>Anthozoa</taxon>
        <taxon>Hexacorallia</taxon>
        <taxon>Actiniaria</taxon>
        <taxon>Edwardsiidae</taxon>
        <taxon>Nematostella</taxon>
    </lineage>
</organism>
<dbReference type="PANTHER" id="PTHR12993">
    <property type="entry name" value="N-ACETYLGLUCOSAMINYL-PHOSPHATIDYLINOSITOL DE-N-ACETYLASE-RELATED"/>
    <property type="match status" value="1"/>
</dbReference>
<keyword evidence="3" id="KW-1133">Transmembrane helix</keyword>
<dbReference type="SUPFAM" id="SSF102588">
    <property type="entry name" value="LmbE-like"/>
    <property type="match status" value="1"/>
</dbReference>
<evidence type="ECO:0000256" key="1">
    <source>
        <dbReference type="ARBA" id="ARBA00006066"/>
    </source>
</evidence>
<dbReference type="Pfam" id="PF02585">
    <property type="entry name" value="PIG-L"/>
    <property type="match status" value="1"/>
</dbReference>
<dbReference type="STRING" id="45351.A7RFB9"/>
<dbReference type="eggNOG" id="KOG3332">
    <property type="taxonomic scope" value="Eukaryota"/>
</dbReference>
<evidence type="ECO:0000313" key="4">
    <source>
        <dbReference type="EMBL" id="EDO50071.1"/>
    </source>
</evidence>
<name>A7RFB9_NEMVE</name>
<dbReference type="PhylomeDB" id="A7RFB9"/>
<dbReference type="HOGENOM" id="CLU_034979_1_0_1"/>
<reference evidence="4 5" key="1">
    <citation type="journal article" date="2007" name="Science">
        <title>Sea anemone genome reveals ancestral eumetazoan gene repertoire and genomic organization.</title>
        <authorList>
            <person name="Putnam N.H."/>
            <person name="Srivastava M."/>
            <person name="Hellsten U."/>
            <person name="Dirks B."/>
            <person name="Chapman J."/>
            <person name="Salamov A."/>
            <person name="Terry A."/>
            <person name="Shapiro H."/>
            <person name="Lindquist E."/>
            <person name="Kapitonov V.V."/>
            <person name="Jurka J."/>
            <person name="Genikhovich G."/>
            <person name="Grigoriev I.V."/>
            <person name="Lucas S.M."/>
            <person name="Steele R.E."/>
            <person name="Finnerty J.R."/>
            <person name="Technau U."/>
            <person name="Martindale M.Q."/>
            <person name="Rokhsar D.S."/>
        </authorList>
    </citation>
    <scope>NUCLEOTIDE SEQUENCE [LARGE SCALE GENOMIC DNA]</scope>
    <source>
        <strain evidence="5">CH2 X CH6</strain>
    </source>
</reference>
<proteinExistence type="inferred from homology"/>
<dbReference type="GO" id="GO:0016020">
    <property type="term" value="C:membrane"/>
    <property type="evidence" value="ECO:0007669"/>
    <property type="project" value="GOC"/>
</dbReference>
<dbReference type="InterPro" id="IPR024078">
    <property type="entry name" value="LmbE-like_dom_sf"/>
</dbReference>
<keyword evidence="3" id="KW-0812">Transmembrane</keyword>
<comment type="similarity">
    <text evidence="1">Belongs to the PIGL family.</text>
</comment>
<dbReference type="GO" id="GO:0006506">
    <property type="term" value="P:GPI anchor biosynthetic process"/>
    <property type="evidence" value="ECO:0007669"/>
    <property type="project" value="UniProtKB-UniPathway"/>
</dbReference>
<dbReference type="EMBL" id="DS469507">
    <property type="protein sequence ID" value="EDO50071.1"/>
    <property type="molecule type" value="Genomic_DNA"/>
</dbReference>
<dbReference type="PANTHER" id="PTHR12993:SF11">
    <property type="entry name" value="N-ACETYLGLUCOSAMINYL-PHOSPHATIDYLINOSITOL DE-N-ACETYLASE"/>
    <property type="match status" value="1"/>
</dbReference>
<sequence>MAEYIPATAFLTCLIFVPFIVAFSCYFVYKEGFFKQLKGKKILFFTAHPDDECMFFAPSILNLSSVSEVFLLCLTTGDYYGQGETRKKELLESCAVLGLSSDHVSIVQDRRLPDDPEVEWDLRLVQNLLQKHISTYDIDTVVTFDGYGISGHRNHIALYKSLNTLPNGPEGKGLHIPIYTLESVPLVRKYISFLDLPWSIFSRSNLSLPGFTWLYIISLQRAMATHYSQYVWFRRLYVVFSRYMVMNTLLRTQGSKPNRE</sequence>
<dbReference type="EC" id="3.5.1.89" evidence="2"/>
<dbReference type="KEGG" id="nve:5522386"/>
<dbReference type="InParanoid" id="A7RFB9"/>
<dbReference type="GO" id="GO:0000225">
    <property type="term" value="F:N-acetylglucosaminylphosphatidylinositol deacetylase activity"/>
    <property type="evidence" value="ECO:0000318"/>
    <property type="project" value="GO_Central"/>
</dbReference>
<evidence type="ECO:0000256" key="3">
    <source>
        <dbReference type="SAM" id="Phobius"/>
    </source>
</evidence>